<name>A0A9D4BPR2_DREPO</name>
<dbReference type="AlphaFoldDB" id="A0A9D4BPR2"/>
<gene>
    <name evidence="1" type="ORF">DPMN_077565</name>
</gene>
<dbReference type="Proteomes" id="UP000828390">
    <property type="component" value="Unassembled WGS sequence"/>
</dbReference>
<proteinExistence type="predicted"/>
<reference evidence="1" key="2">
    <citation type="submission" date="2020-11" db="EMBL/GenBank/DDBJ databases">
        <authorList>
            <person name="McCartney M.A."/>
            <person name="Auch B."/>
            <person name="Kono T."/>
            <person name="Mallez S."/>
            <person name="Becker A."/>
            <person name="Gohl D.M."/>
            <person name="Silverstein K.A.T."/>
            <person name="Koren S."/>
            <person name="Bechman K.B."/>
            <person name="Herman A."/>
            <person name="Abrahante J.E."/>
            <person name="Garbe J."/>
        </authorList>
    </citation>
    <scope>NUCLEOTIDE SEQUENCE</scope>
    <source>
        <strain evidence="1">Duluth1</strain>
        <tissue evidence="1">Whole animal</tissue>
    </source>
</reference>
<accession>A0A9D4BPR2</accession>
<comment type="caution">
    <text evidence="1">The sequence shown here is derived from an EMBL/GenBank/DDBJ whole genome shotgun (WGS) entry which is preliminary data.</text>
</comment>
<reference evidence="1" key="1">
    <citation type="journal article" date="2019" name="bioRxiv">
        <title>The Genome of the Zebra Mussel, Dreissena polymorpha: A Resource for Invasive Species Research.</title>
        <authorList>
            <person name="McCartney M.A."/>
            <person name="Auch B."/>
            <person name="Kono T."/>
            <person name="Mallez S."/>
            <person name="Zhang Y."/>
            <person name="Obille A."/>
            <person name="Becker A."/>
            <person name="Abrahante J.E."/>
            <person name="Garbe J."/>
            <person name="Badalamenti J.P."/>
            <person name="Herman A."/>
            <person name="Mangelson H."/>
            <person name="Liachko I."/>
            <person name="Sullivan S."/>
            <person name="Sone E.D."/>
            <person name="Koren S."/>
            <person name="Silverstein K.A.T."/>
            <person name="Beckman K.B."/>
            <person name="Gohl D.M."/>
        </authorList>
    </citation>
    <scope>NUCLEOTIDE SEQUENCE</scope>
    <source>
        <strain evidence="1">Duluth1</strain>
        <tissue evidence="1">Whole animal</tissue>
    </source>
</reference>
<protein>
    <submittedName>
        <fullName evidence="1">Uncharacterized protein</fullName>
    </submittedName>
</protein>
<dbReference type="EMBL" id="JAIWYP010000015">
    <property type="protein sequence ID" value="KAH3702541.1"/>
    <property type="molecule type" value="Genomic_DNA"/>
</dbReference>
<keyword evidence="2" id="KW-1185">Reference proteome</keyword>
<organism evidence="1 2">
    <name type="scientific">Dreissena polymorpha</name>
    <name type="common">Zebra mussel</name>
    <name type="synonym">Mytilus polymorpha</name>
    <dbReference type="NCBI Taxonomy" id="45954"/>
    <lineage>
        <taxon>Eukaryota</taxon>
        <taxon>Metazoa</taxon>
        <taxon>Spiralia</taxon>
        <taxon>Lophotrochozoa</taxon>
        <taxon>Mollusca</taxon>
        <taxon>Bivalvia</taxon>
        <taxon>Autobranchia</taxon>
        <taxon>Heteroconchia</taxon>
        <taxon>Euheterodonta</taxon>
        <taxon>Imparidentia</taxon>
        <taxon>Neoheterodontei</taxon>
        <taxon>Myida</taxon>
        <taxon>Dreissenoidea</taxon>
        <taxon>Dreissenidae</taxon>
        <taxon>Dreissena</taxon>
    </lineage>
</organism>
<evidence type="ECO:0000313" key="2">
    <source>
        <dbReference type="Proteomes" id="UP000828390"/>
    </source>
</evidence>
<sequence>MSLTVSNTCWSARASLATVKRRKLAWYGNITRHDSLCKAVLQGKLEVYVKDERRKAG</sequence>
<evidence type="ECO:0000313" key="1">
    <source>
        <dbReference type="EMBL" id="KAH3702541.1"/>
    </source>
</evidence>